<evidence type="ECO:0000256" key="1">
    <source>
        <dbReference type="ARBA" id="ARBA00022741"/>
    </source>
</evidence>
<feature type="region of interest" description="Disordered" evidence="3">
    <location>
        <begin position="871"/>
        <end position="897"/>
    </location>
</feature>
<dbReference type="Gene3D" id="3.40.50.300">
    <property type="entry name" value="P-loop containing nucleotide triphosphate hydrolases"/>
    <property type="match status" value="1"/>
</dbReference>
<keyword evidence="6" id="KW-0378">Hydrolase</keyword>
<accession>A0A9P4JMQ5</accession>
<dbReference type="GO" id="GO:0031623">
    <property type="term" value="P:receptor internalization"/>
    <property type="evidence" value="ECO:0007669"/>
    <property type="project" value="TreeGrafter"/>
</dbReference>
<dbReference type="PANTHER" id="PTHR11566:SF131">
    <property type="entry name" value="GTPASE, PUTATIVE (AFU_ORTHOLOGUE AFUA_6G07630)-RELATED"/>
    <property type="match status" value="1"/>
</dbReference>
<dbReference type="InterPro" id="IPR001401">
    <property type="entry name" value="Dynamin_GTPase"/>
</dbReference>
<feature type="region of interest" description="Disordered" evidence="3">
    <location>
        <begin position="530"/>
        <end position="599"/>
    </location>
</feature>
<dbReference type="OrthoDB" id="5061070at2759"/>
<dbReference type="Gene3D" id="1.20.120.1240">
    <property type="entry name" value="Dynamin, middle domain"/>
    <property type="match status" value="1"/>
</dbReference>
<evidence type="ECO:0000256" key="2">
    <source>
        <dbReference type="ARBA" id="ARBA00023134"/>
    </source>
</evidence>
<dbReference type="Proteomes" id="UP000799536">
    <property type="component" value="Unassembled WGS sequence"/>
</dbReference>
<dbReference type="AlphaFoldDB" id="A0A9P4JMQ5"/>
<keyword evidence="1" id="KW-0547">Nucleotide-binding</keyword>
<gene>
    <name evidence="6" type="ORF">GQ43DRAFT_471359</name>
</gene>
<keyword evidence="2" id="KW-0342">GTP-binding</keyword>
<protein>
    <submittedName>
        <fullName evidence="6">P-loop containing nucleoside triphosphate hydrolase protein</fullName>
    </submittedName>
</protein>
<dbReference type="InterPro" id="IPR030381">
    <property type="entry name" value="G_DYNAMIN_dom"/>
</dbReference>
<proteinExistence type="predicted"/>
<name>A0A9P4JMQ5_9PLEO</name>
<dbReference type="PANTHER" id="PTHR11566">
    <property type="entry name" value="DYNAMIN"/>
    <property type="match status" value="1"/>
</dbReference>
<evidence type="ECO:0000313" key="6">
    <source>
        <dbReference type="EMBL" id="KAF2201925.1"/>
    </source>
</evidence>
<organism evidence="6 7">
    <name type="scientific">Delitschia confertaspora ATCC 74209</name>
    <dbReference type="NCBI Taxonomy" id="1513339"/>
    <lineage>
        <taxon>Eukaryota</taxon>
        <taxon>Fungi</taxon>
        <taxon>Dikarya</taxon>
        <taxon>Ascomycota</taxon>
        <taxon>Pezizomycotina</taxon>
        <taxon>Dothideomycetes</taxon>
        <taxon>Pleosporomycetidae</taxon>
        <taxon>Pleosporales</taxon>
        <taxon>Delitschiaceae</taxon>
        <taxon>Delitschia</taxon>
    </lineage>
</organism>
<dbReference type="CDD" id="cd08771">
    <property type="entry name" value="DLP_1"/>
    <property type="match status" value="1"/>
</dbReference>
<dbReference type="Pfam" id="PF01031">
    <property type="entry name" value="Dynamin_M"/>
    <property type="match status" value="1"/>
</dbReference>
<evidence type="ECO:0000256" key="3">
    <source>
        <dbReference type="SAM" id="MobiDB-lite"/>
    </source>
</evidence>
<evidence type="ECO:0000313" key="7">
    <source>
        <dbReference type="Proteomes" id="UP000799536"/>
    </source>
</evidence>
<dbReference type="EMBL" id="ML993956">
    <property type="protein sequence ID" value="KAF2201925.1"/>
    <property type="molecule type" value="Genomic_DNA"/>
</dbReference>
<dbReference type="PRINTS" id="PR00195">
    <property type="entry name" value="DYNAMIN"/>
</dbReference>
<dbReference type="SMART" id="SM00053">
    <property type="entry name" value="DYNc"/>
    <property type="match status" value="1"/>
</dbReference>
<dbReference type="GO" id="GO:0008017">
    <property type="term" value="F:microtubule binding"/>
    <property type="evidence" value="ECO:0007669"/>
    <property type="project" value="TreeGrafter"/>
</dbReference>
<feature type="compositionally biased region" description="Polar residues" evidence="3">
    <location>
        <begin position="567"/>
        <end position="587"/>
    </location>
</feature>
<evidence type="ECO:0000259" key="4">
    <source>
        <dbReference type="PROSITE" id="PS51388"/>
    </source>
</evidence>
<dbReference type="GO" id="GO:0005737">
    <property type="term" value="C:cytoplasm"/>
    <property type="evidence" value="ECO:0007669"/>
    <property type="project" value="TreeGrafter"/>
</dbReference>
<keyword evidence="7" id="KW-1185">Reference proteome</keyword>
<feature type="compositionally biased region" description="Gly residues" evidence="3">
    <location>
        <begin position="533"/>
        <end position="543"/>
    </location>
</feature>
<dbReference type="InterPro" id="IPR045063">
    <property type="entry name" value="Dynamin_N"/>
</dbReference>
<feature type="domain" description="Dynamin-type G" evidence="5">
    <location>
        <begin position="113"/>
        <end position="437"/>
    </location>
</feature>
<dbReference type="SUPFAM" id="SSF52540">
    <property type="entry name" value="P-loop containing nucleoside triphosphate hydrolases"/>
    <property type="match status" value="1"/>
</dbReference>
<reference evidence="6" key="1">
    <citation type="journal article" date="2020" name="Stud. Mycol.">
        <title>101 Dothideomycetes genomes: a test case for predicting lifestyles and emergence of pathogens.</title>
        <authorList>
            <person name="Haridas S."/>
            <person name="Albert R."/>
            <person name="Binder M."/>
            <person name="Bloem J."/>
            <person name="Labutti K."/>
            <person name="Salamov A."/>
            <person name="Andreopoulos B."/>
            <person name="Baker S."/>
            <person name="Barry K."/>
            <person name="Bills G."/>
            <person name="Bluhm B."/>
            <person name="Cannon C."/>
            <person name="Castanera R."/>
            <person name="Culley D."/>
            <person name="Daum C."/>
            <person name="Ezra D."/>
            <person name="Gonzalez J."/>
            <person name="Henrissat B."/>
            <person name="Kuo A."/>
            <person name="Liang C."/>
            <person name="Lipzen A."/>
            <person name="Lutzoni F."/>
            <person name="Magnuson J."/>
            <person name="Mondo S."/>
            <person name="Nolan M."/>
            <person name="Ohm R."/>
            <person name="Pangilinan J."/>
            <person name="Park H.-J."/>
            <person name="Ramirez L."/>
            <person name="Alfaro M."/>
            <person name="Sun H."/>
            <person name="Tritt A."/>
            <person name="Yoshinaga Y."/>
            <person name="Zwiers L.-H."/>
            <person name="Turgeon B."/>
            <person name="Goodwin S."/>
            <person name="Spatafora J."/>
            <person name="Crous P."/>
            <person name="Grigoriev I."/>
        </authorList>
    </citation>
    <scope>NUCLEOTIDE SEQUENCE</scope>
    <source>
        <strain evidence="6">ATCC 74209</strain>
    </source>
</reference>
<dbReference type="Pfam" id="PF00350">
    <property type="entry name" value="Dynamin_N"/>
    <property type="match status" value="1"/>
</dbReference>
<dbReference type="PROSITE" id="PS51718">
    <property type="entry name" value="G_DYNAMIN_2"/>
    <property type="match status" value="1"/>
</dbReference>
<dbReference type="InterPro" id="IPR000375">
    <property type="entry name" value="Dynamin_stalk"/>
</dbReference>
<sequence>MAGPRGPRDSRQVSIRAAIEPDLPSSNAVVSGERSVSAYTSQLSTPSCPTMEDMCCLNLMSPSIKDLEQQLQEASNGARAEDGTTQAKNLGVGVKELVTAMSRLEGLGLSRMDIKLPKICVLGDQSAGKSSLIEAISGIRVPRSAGTCTRCPLFIKLASSDNPDSPWQAKILLRKSYEFRRSLRRPSKTVKFFEWDKKDSPVTTVFETVDDKGQLADAIFRAQLATLNPGLDPVTFGPSRPLEDGPHLQTKFSPNVVCIHISEPGLPNLSFYDLPGIITQVEDATEDHLVRFIKNLVTDYVSDPEAIILLACSMEVDMAVSNAAIIAREEGAKPRCIGILTKPDRRPRRQPAEENRELKAILSGQAFQLGHGYFVTKQPSSEEVHLSHAEARKLEESFFRTEPWSTSLKEFSHKFGTPNLQEFISRKLAAQTLHALPQIRQQISDNLEDVNAKLANIPKPETRNAMGTVFEVLRTYSQRIQKEMEGDIPYNGWHLIWQSLRESFSRQLSSMRPILVIRGIHDEDLFRHAQIQGGTGPPEGTSGGIIVLSSDDEEPQESPTKKRKMGTPSTPIMTQTPAEVSTSQNIKSEGPKNSKDPLAKRFELDVLREDLNKMSSSKIPGGVNMKAVEHFIRGTTEHWKEPVHRFYDGLEETLKQHLRKIFNEALQKWDSSELYRVSWSIISSMLSMQLSEQRITMAGEILNDEKEVYVFNKEVLEFYKSKRLNAYKQAWYNTRMKMYFKGMEETTGKQLSQIERERHVRKDEALKKLLNAEPYEREIDVMATICAYYDMASGRLHDAICMRVESKIFKTLRVSLQEELSSGLEIYGENAHDKCIELLAEDVGRERVRQFLEERKSKLLEGEKLLNELNEKYKGEDSSSTTGTSPAYSVDEEMDYS</sequence>
<dbReference type="GO" id="GO:0005874">
    <property type="term" value="C:microtubule"/>
    <property type="evidence" value="ECO:0007669"/>
    <property type="project" value="TreeGrafter"/>
</dbReference>
<dbReference type="InterPro" id="IPR022812">
    <property type="entry name" value="Dynamin"/>
</dbReference>
<dbReference type="GO" id="GO:0003924">
    <property type="term" value="F:GTPase activity"/>
    <property type="evidence" value="ECO:0007669"/>
    <property type="project" value="InterPro"/>
</dbReference>
<feature type="domain" description="GED" evidence="4">
    <location>
        <begin position="778"/>
        <end position="874"/>
    </location>
</feature>
<feature type="compositionally biased region" description="Basic and acidic residues" evidence="3">
    <location>
        <begin position="589"/>
        <end position="599"/>
    </location>
</feature>
<evidence type="ECO:0000259" key="5">
    <source>
        <dbReference type="PROSITE" id="PS51718"/>
    </source>
</evidence>
<dbReference type="GO" id="GO:0005886">
    <property type="term" value="C:plasma membrane"/>
    <property type="evidence" value="ECO:0007669"/>
    <property type="project" value="TreeGrafter"/>
</dbReference>
<dbReference type="InterPro" id="IPR020850">
    <property type="entry name" value="GED_dom"/>
</dbReference>
<dbReference type="PROSITE" id="PS51388">
    <property type="entry name" value="GED"/>
    <property type="match status" value="1"/>
</dbReference>
<comment type="caution">
    <text evidence="6">The sequence shown here is derived from an EMBL/GenBank/DDBJ whole genome shotgun (WGS) entry which is preliminary data.</text>
</comment>
<dbReference type="GO" id="GO:0005525">
    <property type="term" value="F:GTP binding"/>
    <property type="evidence" value="ECO:0007669"/>
    <property type="project" value="InterPro"/>
</dbReference>
<dbReference type="InterPro" id="IPR027417">
    <property type="entry name" value="P-loop_NTPase"/>
</dbReference>
<feature type="compositionally biased region" description="Polar residues" evidence="3">
    <location>
        <begin position="878"/>
        <end position="887"/>
    </location>
</feature>